<dbReference type="Pfam" id="PF13177">
    <property type="entry name" value="DNA_pol3_delta2"/>
    <property type="match status" value="1"/>
</dbReference>
<keyword evidence="4" id="KW-0548">Nucleotidyltransferase</keyword>
<keyword evidence="3" id="KW-0808">Transferase</keyword>
<accession>A0A6J6GIX7</accession>
<dbReference type="CDD" id="cd00009">
    <property type="entry name" value="AAA"/>
    <property type="match status" value="1"/>
</dbReference>
<feature type="compositionally biased region" description="Low complexity" evidence="12">
    <location>
        <begin position="463"/>
        <end position="472"/>
    </location>
</feature>
<evidence type="ECO:0000313" key="14">
    <source>
        <dbReference type="EMBL" id="CAB4601177.1"/>
    </source>
</evidence>
<reference evidence="14" key="1">
    <citation type="submission" date="2020-05" db="EMBL/GenBank/DDBJ databases">
        <authorList>
            <person name="Chiriac C."/>
            <person name="Salcher M."/>
            <person name="Ghai R."/>
            <person name="Kavagutti S V."/>
        </authorList>
    </citation>
    <scope>NUCLEOTIDE SEQUENCE</scope>
</reference>
<keyword evidence="8" id="KW-0862">Zinc</keyword>
<dbReference type="EMBL" id="CAEZUP010000010">
    <property type="protein sequence ID" value="CAB4601177.1"/>
    <property type="molecule type" value="Genomic_DNA"/>
</dbReference>
<organism evidence="14">
    <name type="scientific">freshwater metagenome</name>
    <dbReference type="NCBI Taxonomy" id="449393"/>
    <lineage>
        <taxon>unclassified sequences</taxon>
        <taxon>metagenomes</taxon>
        <taxon>ecological metagenomes</taxon>
    </lineage>
</organism>
<feature type="region of interest" description="Disordered" evidence="12">
    <location>
        <begin position="362"/>
        <end position="526"/>
    </location>
</feature>
<dbReference type="InterPro" id="IPR008921">
    <property type="entry name" value="DNA_pol3_clamp-load_cplx_C"/>
</dbReference>
<evidence type="ECO:0000256" key="9">
    <source>
        <dbReference type="ARBA" id="ARBA00022840"/>
    </source>
</evidence>
<keyword evidence="7" id="KW-0547">Nucleotide-binding</keyword>
<evidence type="ECO:0000256" key="5">
    <source>
        <dbReference type="ARBA" id="ARBA00022705"/>
    </source>
</evidence>
<feature type="region of interest" description="Disordered" evidence="12">
    <location>
        <begin position="608"/>
        <end position="630"/>
    </location>
</feature>
<feature type="compositionally biased region" description="Pro residues" evidence="12">
    <location>
        <begin position="503"/>
        <end position="513"/>
    </location>
</feature>
<proteinExistence type="inferred from homology"/>
<dbReference type="SUPFAM" id="SSF52540">
    <property type="entry name" value="P-loop containing nucleoside triphosphate hydrolases"/>
    <property type="match status" value="1"/>
</dbReference>
<comment type="similarity">
    <text evidence="1">Belongs to the DnaX/STICHEL family.</text>
</comment>
<sequence length="675" mass="70238">MAYQSLYRRYRPRRFSEVRGQEHLVSALRNAVRDERVGHAYLLSGPRGTGKTSTARILAKVLNCENTIEGEPCCECASCLSIEAGTSFDVHELDAASNNGVDAIRDLIAKASLGTPGRTKVYILDEVHMLSTAASNALLKTLEEPPEHVVFVLATTDPQKVLPTIRSRTQHFEVNLLSAEDLRGLVEYVVGDAGLELAPEGYAYVLRAGAGSARDTLSALDRVVAAGGVPDSVDAVDELVEALCDRDTGRALVAVDAALSRGRNPRVLGESLIARLRDVFLASMNADLSRLTEADRERVADQALRLTAPGATRALELLGEAFVGIQDALDPRIPLEVALVRLTRIDADTSLGALAERITRLENGAPRPAASSARPTAQSSAPATKAPASAPAPQPAAAAPAAEPVFDEDDDPEYDPDADAPVDPRPSGGSSRPADSARQVLRDLGKPTGAERPPPRPTPPGPAATRPSAPARPGSPRPTAPAASSPAPAPTPEAPAAAEAPVTPAPAPAPAAPAPAAAPAMSTSTGVTPTLDQLVAAWTNTILAGLPQRPRVRFAGGQWTQIDGDTAVFGLPNATHAQRCEECRSDVEAALAANFGLPVPVRLVVDTSAPDPSAQRGAAPRGRVAQAAAEPAHIDDEIHHSEIEDLADANDIGSNGADRIAAMFPGAELLDGDAG</sequence>
<feature type="compositionally biased region" description="Acidic residues" evidence="12">
    <location>
        <begin position="405"/>
        <end position="420"/>
    </location>
</feature>
<dbReference type="PANTHER" id="PTHR11669:SF0">
    <property type="entry name" value="PROTEIN STICHEL-LIKE 2"/>
    <property type="match status" value="1"/>
</dbReference>
<keyword evidence="9" id="KW-0067">ATP-binding</keyword>
<dbReference type="GO" id="GO:0046872">
    <property type="term" value="F:metal ion binding"/>
    <property type="evidence" value="ECO:0007669"/>
    <property type="project" value="UniProtKB-KW"/>
</dbReference>
<dbReference type="InterPro" id="IPR050238">
    <property type="entry name" value="DNA_Rep/Repair_Clamp_Loader"/>
</dbReference>
<dbReference type="SMART" id="SM00382">
    <property type="entry name" value="AAA"/>
    <property type="match status" value="1"/>
</dbReference>
<keyword evidence="10" id="KW-0239">DNA-directed DNA polymerase</keyword>
<dbReference type="Gene3D" id="1.20.272.10">
    <property type="match status" value="1"/>
</dbReference>
<feature type="compositionally biased region" description="Low complexity" evidence="12">
    <location>
        <begin position="365"/>
        <end position="404"/>
    </location>
</feature>
<evidence type="ECO:0000256" key="7">
    <source>
        <dbReference type="ARBA" id="ARBA00022741"/>
    </source>
</evidence>
<dbReference type="EC" id="2.7.7.7" evidence="2"/>
<dbReference type="SUPFAM" id="SSF48019">
    <property type="entry name" value="post-AAA+ oligomerization domain-like"/>
    <property type="match status" value="1"/>
</dbReference>
<dbReference type="AlphaFoldDB" id="A0A6J6GIX7"/>
<dbReference type="GO" id="GO:0006261">
    <property type="term" value="P:DNA-templated DNA replication"/>
    <property type="evidence" value="ECO:0007669"/>
    <property type="project" value="TreeGrafter"/>
</dbReference>
<dbReference type="PANTHER" id="PTHR11669">
    <property type="entry name" value="REPLICATION FACTOR C / DNA POLYMERASE III GAMMA-TAU SUBUNIT"/>
    <property type="match status" value="1"/>
</dbReference>
<dbReference type="Gene3D" id="3.40.50.300">
    <property type="entry name" value="P-loop containing nucleotide triphosphate hydrolases"/>
    <property type="match status" value="1"/>
</dbReference>
<evidence type="ECO:0000256" key="11">
    <source>
        <dbReference type="ARBA" id="ARBA00049244"/>
    </source>
</evidence>
<evidence type="ECO:0000256" key="2">
    <source>
        <dbReference type="ARBA" id="ARBA00012417"/>
    </source>
</evidence>
<dbReference type="InterPro" id="IPR003593">
    <property type="entry name" value="AAA+_ATPase"/>
</dbReference>
<evidence type="ECO:0000256" key="3">
    <source>
        <dbReference type="ARBA" id="ARBA00022679"/>
    </source>
</evidence>
<dbReference type="GO" id="GO:0003887">
    <property type="term" value="F:DNA-directed DNA polymerase activity"/>
    <property type="evidence" value="ECO:0007669"/>
    <property type="project" value="UniProtKB-KW"/>
</dbReference>
<dbReference type="Pfam" id="PF12169">
    <property type="entry name" value="DNA_pol3_gamma3"/>
    <property type="match status" value="1"/>
</dbReference>
<evidence type="ECO:0000256" key="4">
    <source>
        <dbReference type="ARBA" id="ARBA00022695"/>
    </source>
</evidence>
<feature type="compositionally biased region" description="Low complexity" evidence="12">
    <location>
        <begin position="614"/>
        <end position="629"/>
    </location>
</feature>
<feature type="domain" description="AAA+ ATPase" evidence="13">
    <location>
        <begin position="37"/>
        <end position="177"/>
    </location>
</feature>
<gene>
    <name evidence="14" type="ORF">UFOPK1835_00414</name>
</gene>
<keyword evidence="5" id="KW-0235">DNA replication</keyword>
<evidence type="ECO:0000256" key="8">
    <source>
        <dbReference type="ARBA" id="ARBA00022833"/>
    </source>
</evidence>
<protein>
    <recommendedName>
        <fullName evidence="2">DNA-directed DNA polymerase</fullName>
        <ecNumber evidence="2">2.7.7.7</ecNumber>
    </recommendedName>
</protein>
<dbReference type="InterPro" id="IPR022754">
    <property type="entry name" value="DNA_pol_III_gamma-3"/>
</dbReference>
<evidence type="ECO:0000259" key="13">
    <source>
        <dbReference type="SMART" id="SM00382"/>
    </source>
</evidence>
<evidence type="ECO:0000256" key="1">
    <source>
        <dbReference type="ARBA" id="ARBA00006360"/>
    </source>
</evidence>
<dbReference type="GO" id="GO:0003677">
    <property type="term" value="F:DNA binding"/>
    <property type="evidence" value="ECO:0007669"/>
    <property type="project" value="InterPro"/>
</dbReference>
<name>A0A6J6GIX7_9ZZZZ</name>
<keyword evidence="6" id="KW-0479">Metal-binding</keyword>
<evidence type="ECO:0000256" key="6">
    <source>
        <dbReference type="ARBA" id="ARBA00022723"/>
    </source>
</evidence>
<dbReference type="FunFam" id="3.40.50.300:FF:000014">
    <property type="entry name" value="DNA polymerase III subunit gamma/tau"/>
    <property type="match status" value="1"/>
</dbReference>
<comment type="catalytic activity">
    <reaction evidence="11">
        <text>DNA(n) + a 2'-deoxyribonucleoside 5'-triphosphate = DNA(n+1) + diphosphate</text>
        <dbReference type="Rhea" id="RHEA:22508"/>
        <dbReference type="Rhea" id="RHEA-COMP:17339"/>
        <dbReference type="Rhea" id="RHEA-COMP:17340"/>
        <dbReference type="ChEBI" id="CHEBI:33019"/>
        <dbReference type="ChEBI" id="CHEBI:61560"/>
        <dbReference type="ChEBI" id="CHEBI:173112"/>
        <dbReference type="EC" id="2.7.7.7"/>
    </reaction>
</comment>
<dbReference type="NCBIfam" id="TIGR02397">
    <property type="entry name" value="dnaX_nterm"/>
    <property type="match status" value="1"/>
</dbReference>
<dbReference type="PRINTS" id="PR01217">
    <property type="entry name" value="PRICHEXTENSN"/>
</dbReference>
<evidence type="ECO:0000256" key="12">
    <source>
        <dbReference type="SAM" id="MobiDB-lite"/>
    </source>
</evidence>
<dbReference type="Gene3D" id="1.10.8.60">
    <property type="match status" value="1"/>
</dbReference>
<evidence type="ECO:0000256" key="10">
    <source>
        <dbReference type="ARBA" id="ARBA00022932"/>
    </source>
</evidence>
<dbReference type="GO" id="GO:0005524">
    <property type="term" value="F:ATP binding"/>
    <property type="evidence" value="ECO:0007669"/>
    <property type="project" value="UniProtKB-KW"/>
</dbReference>
<dbReference type="InterPro" id="IPR012763">
    <property type="entry name" value="DNA_pol_III_sug/sutau_N"/>
</dbReference>
<dbReference type="InterPro" id="IPR027417">
    <property type="entry name" value="P-loop_NTPase"/>
</dbReference>
<dbReference type="GO" id="GO:0009360">
    <property type="term" value="C:DNA polymerase III complex"/>
    <property type="evidence" value="ECO:0007669"/>
    <property type="project" value="InterPro"/>
</dbReference>